<name>A0A392M0R9_9FABA</name>
<dbReference type="SUPFAM" id="SSF52058">
    <property type="entry name" value="L domain-like"/>
    <property type="match status" value="2"/>
</dbReference>
<comment type="caution">
    <text evidence="4">The sequence shown here is derived from an EMBL/GenBank/DDBJ whole genome shotgun (WGS) entry which is preliminary data.</text>
</comment>
<dbReference type="PANTHER" id="PTHR47186">
    <property type="entry name" value="LEUCINE-RICH REPEAT-CONTAINING PROTEIN 57"/>
    <property type="match status" value="1"/>
</dbReference>
<evidence type="ECO:0000313" key="4">
    <source>
        <dbReference type="EMBL" id="MCH80184.1"/>
    </source>
</evidence>
<reference evidence="4 5" key="1">
    <citation type="journal article" date="2018" name="Front. Plant Sci.">
        <title>Red Clover (Trifolium pratense) and Zigzag Clover (T. medium) - A Picture of Genomic Similarities and Differences.</title>
        <authorList>
            <person name="Dluhosova J."/>
            <person name="Istvanek J."/>
            <person name="Nedelnik J."/>
            <person name="Repkova J."/>
        </authorList>
    </citation>
    <scope>NUCLEOTIDE SEQUENCE [LARGE SCALE GENOMIC DNA]</scope>
    <source>
        <strain evidence="5">cv. 10/8</strain>
        <tissue evidence="4">Leaf</tissue>
    </source>
</reference>
<dbReference type="Proteomes" id="UP000265520">
    <property type="component" value="Unassembled WGS sequence"/>
</dbReference>
<dbReference type="Gene3D" id="3.80.10.10">
    <property type="entry name" value="Ribonuclease Inhibitor"/>
    <property type="match status" value="3"/>
</dbReference>
<protein>
    <submittedName>
        <fullName evidence="4">Disease resistance protein</fullName>
    </submittedName>
</protein>
<accession>A0A392M0R9</accession>
<evidence type="ECO:0000259" key="3">
    <source>
        <dbReference type="Pfam" id="PF25019"/>
    </source>
</evidence>
<evidence type="ECO:0000259" key="2">
    <source>
        <dbReference type="Pfam" id="PF23559"/>
    </source>
</evidence>
<keyword evidence="5" id="KW-1185">Reference proteome</keyword>
<sequence length="796" mass="89477">MVVQLWIAEGLVPQPKSEKSWEKAAEEYFDELVSRSLIRQRSIDDEEVSFEMHDLINDLAMIVSSPYCIRLDEQKPHERTLLLLDCKRLSKLPKDIGKLVNLRHLDIRGTRLKYLPIQISRLENLQTLSDFVVGIQEVGLKIADLGKYPHLRGNLSISQLQNVTDPSNAFQANLEMKKQINELVLQCSNTTPSNLETQSVVLEQLRPSTSLKSLTIKGYGGNKFPNWLGSSLFGNMVCLRISQCKNCSWLPPVGQLGNLKELFIGEMRSVKSVGTEFYGSGSPSFQPFSSLETLEFHTMLEWEEWNLTGGTTTEFPRLTRLSMQSCPKLKVNIPLGQLGNLKELIIEGMESVKTLGTEFYGSGNAPLFQPFPSLETMHFENMQEWEDWKLIGGTSTEFPSLTCLSLHKCPKLKGNIPGNLPSLISLSVEYCPKLKRMTPIDLPSLSELELGKCPLLMESKYSDDSSNIIVARPSSNVFSQLMICLNSLRKMTLKYIPSLTFFPRDALPKSLQSLSIYGCENLEFPSHESFQNYISLESLKISNSCNSMTSFPLGSLPVLKSLYIAGCKNLKSIVIAEDALQHNLLYLRYIVITCCDELESFCLGGLPTPNLIDLTVYECKKLQSLPRPINVLASLQEMKIGDVPNLQSFSVDDFPTSLRELTVSNIGGILWNSTFERLNSLSVLRIWSDVIVKALMEMKVPLLPASLVSLQISSLKDIECLDGRWLQHLTSLQDFTILNAPKLKSLPEEGKLPSSLKVLRIRMCPLLEASLLRRRGKEWCKIAHIPFIVINGDMIT</sequence>
<gene>
    <name evidence="4" type="ORF">A2U01_0000948</name>
</gene>
<dbReference type="InterPro" id="IPR056789">
    <property type="entry name" value="LRR_R13L1-DRL21"/>
</dbReference>
<dbReference type="InterPro" id="IPR058922">
    <property type="entry name" value="WHD_DRP"/>
</dbReference>
<organism evidence="4 5">
    <name type="scientific">Trifolium medium</name>
    <dbReference type="NCBI Taxonomy" id="97028"/>
    <lineage>
        <taxon>Eukaryota</taxon>
        <taxon>Viridiplantae</taxon>
        <taxon>Streptophyta</taxon>
        <taxon>Embryophyta</taxon>
        <taxon>Tracheophyta</taxon>
        <taxon>Spermatophyta</taxon>
        <taxon>Magnoliopsida</taxon>
        <taxon>eudicotyledons</taxon>
        <taxon>Gunneridae</taxon>
        <taxon>Pentapetalae</taxon>
        <taxon>rosids</taxon>
        <taxon>fabids</taxon>
        <taxon>Fabales</taxon>
        <taxon>Fabaceae</taxon>
        <taxon>Papilionoideae</taxon>
        <taxon>50 kb inversion clade</taxon>
        <taxon>NPAAA clade</taxon>
        <taxon>Hologalegina</taxon>
        <taxon>IRL clade</taxon>
        <taxon>Trifolieae</taxon>
        <taxon>Trifolium</taxon>
    </lineage>
</organism>
<proteinExistence type="predicted"/>
<dbReference type="AlphaFoldDB" id="A0A392M0R9"/>
<evidence type="ECO:0000256" key="1">
    <source>
        <dbReference type="ARBA" id="ARBA00022737"/>
    </source>
</evidence>
<feature type="domain" description="Disease resistance protein winged helix" evidence="2">
    <location>
        <begin position="2"/>
        <end position="60"/>
    </location>
</feature>
<dbReference type="InterPro" id="IPR032675">
    <property type="entry name" value="LRR_dom_sf"/>
</dbReference>
<evidence type="ECO:0000313" key="5">
    <source>
        <dbReference type="Proteomes" id="UP000265520"/>
    </source>
</evidence>
<dbReference type="EMBL" id="LXQA010000772">
    <property type="protein sequence ID" value="MCH80184.1"/>
    <property type="molecule type" value="Genomic_DNA"/>
</dbReference>
<dbReference type="Pfam" id="PF23559">
    <property type="entry name" value="WHD_DRP"/>
    <property type="match status" value="1"/>
</dbReference>
<feature type="domain" description="R13L1/DRL21-like LRR repeat region" evidence="3">
    <location>
        <begin position="142"/>
        <end position="267"/>
    </location>
</feature>
<keyword evidence="1" id="KW-0677">Repeat</keyword>
<dbReference type="PANTHER" id="PTHR47186:SF18">
    <property type="entry name" value="RX N-TERMINAL DOMAIN-CONTAINING PROTEIN"/>
    <property type="match status" value="1"/>
</dbReference>
<dbReference type="Pfam" id="PF25019">
    <property type="entry name" value="LRR_R13L1-DRL21"/>
    <property type="match status" value="1"/>
</dbReference>